<dbReference type="OrthoDB" id="8482095at2"/>
<sequence>MQRREKLFWLVAGFLLILGVISLIPTHYEICKEGAKTGEEACPSYRFAPFLVIQIGKALDALSVAITALATIAIAWFTWSLRRSTDRLWDAGERQLKLLAETSAAQSRDMQHSIKAAIDSAKAANRSAKVAEEALVATDRAWISIKAKVTQPLIFKGDKITIGVDFEMVNVGNSPATHAQLFTELCRDIIQARRKGEEAARLSSSSMLNMGVVLFPKETREEETRDLGTSLSDFKATISAMNTEENPCDAAWPAIMACVTYRLAGSSDIRHTVILFEVTHRDPVHPGWDGSESETDPYFLRLIQTFMSGQVT</sequence>
<dbReference type="RefSeq" id="WP_079602382.1">
    <property type="nucleotide sequence ID" value="NZ_LT670817.1"/>
</dbReference>
<dbReference type="EMBL" id="LT670817">
    <property type="protein sequence ID" value="SHH01182.1"/>
    <property type="molecule type" value="Genomic_DNA"/>
</dbReference>
<proteinExistence type="predicted"/>
<organism evidence="2 3">
    <name type="scientific">Bradyrhizobium erythrophlei</name>
    <dbReference type="NCBI Taxonomy" id="1437360"/>
    <lineage>
        <taxon>Bacteria</taxon>
        <taxon>Pseudomonadati</taxon>
        <taxon>Pseudomonadota</taxon>
        <taxon>Alphaproteobacteria</taxon>
        <taxon>Hyphomicrobiales</taxon>
        <taxon>Nitrobacteraceae</taxon>
        <taxon>Bradyrhizobium</taxon>
    </lineage>
</organism>
<protein>
    <submittedName>
        <fullName evidence="2">Uncharacterized protein</fullName>
    </submittedName>
</protein>
<name>A0A1M5PHD2_9BRAD</name>
<feature type="transmembrane region" description="Helical" evidence="1">
    <location>
        <begin position="7"/>
        <end position="28"/>
    </location>
</feature>
<keyword evidence="1" id="KW-1133">Transmembrane helix</keyword>
<accession>A0A1M5PHD2</accession>
<keyword evidence="1" id="KW-0472">Membrane</keyword>
<gene>
    <name evidence="2" type="ORF">SAMN05443248_3366</name>
</gene>
<evidence type="ECO:0000256" key="1">
    <source>
        <dbReference type="SAM" id="Phobius"/>
    </source>
</evidence>
<keyword evidence="1" id="KW-0812">Transmembrane</keyword>
<evidence type="ECO:0000313" key="3">
    <source>
        <dbReference type="Proteomes" id="UP000189796"/>
    </source>
</evidence>
<feature type="transmembrane region" description="Helical" evidence="1">
    <location>
        <begin position="61"/>
        <end position="79"/>
    </location>
</feature>
<dbReference type="Proteomes" id="UP000189796">
    <property type="component" value="Chromosome I"/>
</dbReference>
<evidence type="ECO:0000313" key="2">
    <source>
        <dbReference type="EMBL" id="SHH01182.1"/>
    </source>
</evidence>
<reference evidence="2 3" key="1">
    <citation type="submission" date="2016-11" db="EMBL/GenBank/DDBJ databases">
        <authorList>
            <person name="Jaros S."/>
            <person name="Januszkiewicz K."/>
            <person name="Wedrychowicz H."/>
        </authorList>
    </citation>
    <scope>NUCLEOTIDE SEQUENCE [LARGE SCALE GENOMIC DNA]</scope>
    <source>
        <strain evidence="2 3">GAS138</strain>
    </source>
</reference>
<dbReference type="AlphaFoldDB" id="A0A1M5PHD2"/>